<feature type="active site" description="Proton acceptor" evidence="8">
    <location>
        <position position="66"/>
    </location>
</feature>
<comment type="cofactor">
    <cofactor evidence="8">
        <name>Zn(2+)</name>
        <dbReference type="ChEBI" id="CHEBI:29105"/>
    </cofactor>
    <text evidence="8">Binds 2 Zn(2+) ions.</text>
</comment>
<proteinExistence type="inferred from homology"/>
<evidence type="ECO:0000313" key="10">
    <source>
        <dbReference type="Proteomes" id="UP000266292"/>
    </source>
</evidence>
<feature type="binding site" evidence="8">
    <location>
        <position position="270"/>
    </location>
    <ligand>
        <name>Zn(2+)</name>
        <dbReference type="ChEBI" id="CHEBI:29105"/>
        <label>2</label>
        <note>catalytic</note>
    </ligand>
</feature>
<evidence type="ECO:0000256" key="1">
    <source>
        <dbReference type="ARBA" id="ARBA00011738"/>
    </source>
</evidence>
<dbReference type="NCBIfam" id="NF000801">
    <property type="entry name" value="PRK00055.1-3"/>
    <property type="match status" value="1"/>
</dbReference>
<name>A0A1X9YRX6_9BACT</name>
<comment type="similarity">
    <text evidence="8">Belongs to the RNase Z family.</text>
</comment>
<dbReference type="CDD" id="cd07717">
    <property type="entry name" value="RNaseZ_ZiPD-like_MBL-fold"/>
    <property type="match status" value="1"/>
</dbReference>
<feature type="binding site" evidence="8">
    <location>
        <position position="212"/>
    </location>
    <ligand>
        <name>Zn(2+)</name>
        <dbReference type="ChEBI" id="CHEBI:29105"/>
        <label>2</label>
        <note>catalytic</note>
    </ligand>
</feature>
<dbReference type="EC" id="3.1.26.11" evidence="8"/>
<comment type="catalytic activity">
    <reaction evidence="8">
        <text>Endonucleolytic cleavage of RNA, removing extra 3' nucleotides from tRNA precursor, generating 3' termini of tRNAs. A 3'-hydroxy group is left at the tRNA terminus and a 5'-phosphoryl group is left at the trailer molecule.</text>
        <dbReference type="EC" id="3.1.26.11"/>
    </reaction>
</comment>
<evidence type="ECO:0000313" key="9">
    <source>
        <dbReference type="EMBL" id="ARS35619.1"/>
    </source>
</evidence>
<feature type="binding site" evidence="8">
    <location>
        <position position="212"/>
    </location>
    <ligand>
        <name>Zn(2+)</name>
        <dbReference type="ChEBI" id="CHEBI:29105"/>
        <label>1</label>
        <note>catalytic</note>
    </ligand>
</feature>
<dbReference type="STRING" id="709015.GCA_000472485_01871"/>
<comment type="subunit">
    <text evidence="1 8">Homodimer.</text>
</comment>
<dbReference type="InterPro" id="IPR013471">
    <property type="entry name" value="RNase_Z/BN"/>
</dbReference>
<dbReference type="RefSeq" id="WP_025606584.1">
    <property type="nucleotide sequence ID" value="NZ_CP021235.1"/>
</dbReference>
<evidence type="ECO:0000256" key="4">
    <source>
        <dbReference type="ARBA" id="ARBA00022723"/>
    </source>
</evidence>
<feature type="binding site" evidence="8">
    <location>
        <position position="66"/>
    </location>
    <ligand>
        <name>Zn(2+)</name>
        <dbReference type="ChEBI" id="CHEBI:29105"/>
        <label>2</label>
        <note>catalytic</note>
    </ligand>
</feature>
<reference evidence="10" key="1">
    <citation type="submission" date="2017-05" db="EMBL/GenBank/DDBJ databases">
        <authorList>
            <person name="Ray J."/>
            <person name="Price M."/>
            <person name="Deutschbauer A."/>
        </authorList>
    </citation>
    <scope>NUCLEOTIDE SEQUENCE [LARGE SCALE GENOMIC DNA]</scope>
    <source>
        <strain evidence="10">DSM 19842</strain>
    </source>
</reference>
<dbReference type="KEGG" id="pact:CA264_09290"/>
<dbReference type="AlphaFoldDB" id="A0A1X9YRX6"/>
<evidence type="ECO:0000256" key="5">
    <source>
        <dbReference type="ARBA" id="ARBA00022759"/>
    </source>
</evidence>
<dbReference type="GO" id="GO:0042781">
    <property type="term" value="F:3'-tRNA processing endoribonuclease activity"/>
    <property type="evidence" value="ECO:0007669"/>
    <property type="project" value="UniProtKB-UniRule"/>
</dbReference>
<evidence type="ECO:0000256" key="8">
    <source>
        <dbReference type="HAMAP-Rule" id="MF_01818"/>
    </source>
</evidence>
<sequence length="305" mass="35094">MDFELRILGSSSATPSANRHHTAQILTIGNQYHLIDCGEGTQMQLMLYKIKHQRICNIYISHLHGDHYFGLPGLLSTMHLQGRQTPLHLFGPPGLQEILSLQFKYSGTNLNFNLVFHELDTSCHKKIFEDKSITVHTLPMEHRVPCAGFVFREKQKPRPLIKEKLPDFLRPPQLVRLKWGADILDEAGNVLVYNRDVTMEPKRSRSYAYCSDSRYKPELLPYLHNIDLLYHEATFTDELRERADYTFHSTARQAAALALAAEVRHLLIGHFSVRYKDLTPLLEEAREHFAKTDLATEGSIFCVQE</sequence>
<keyword evidence="5 8" id="KW-0255">Endonuclease</keyword>
<organism evidence="9 10">
    <name type="scientific">Pontibacter actiniarum</name>
    <dbReference type="NCBI Taxonomy" id="323450"/>
    <lineage>
        <taxon>Bacteria</taxon>
        <taxon>Pseudomonadati</taxon>
        <taxon>Bacteroidota</taxon>
        <taxon>Cytophagia</taxon>
        <taxon>Cytophagales</taxon>
        <taxon>Hymenobacteraceae</taxon>
        <taxon>Pontibacter</taxon>
    </lineage>
</organism>
<dbReference type="InterPro" id="IPR036866">
    <property type="entry name" value="RibonucZ/Hydroxyglut_hydro"/>
</dbReference>
<dbReference type="SUPFAM" id="SSF56281">
    <property type="entry name" value="Metallo-hydrolase/oxidoreductase"/>
    <property type="match status" value="1"/>
</dbReference>
<feature type="binding site" evidence="8">
    <location>
        <position position="62"/>
    </location>
    <ligand>
        <name>Zn(2+)</name>
        <dbReference type="ChEBI" id="CHEBI:29105"/>
        <label>1</label>
        <note>catalytic</note>
    </ligand>
</feature>
<evidence type="ECO:0000256" key="2">
    <source>
        <dbReference type="ARBA" id="ARBA00022694"/>
    </source>
</evidence>
<dbReference type="PANTHER" id="PTHR46018:SF2">
    <property type="entry name" value="ZINC PHOSPHODIESTERASE ELAC PROTEIN 1"/>
    <property type="match status" value="1"/>
</dbReference>
<comment type="function">
    <text evidence="8">Zinc phosphodiesterase, which displays some tRNA 3'-processing endonuclease activity. Probably involved in tRNA maturation, by removing a 3'-trailer from precursor tRNA.</text>
</comment>
<keyword evidence="10" id="KW-1185">Reference proteome</keyword>
<keyword evidence="4 8" id="KW-0479">Metal-binding</keyword>
<dbReference type="GO" id="GO:0008270">
    <property type="term" value="F:zinc ion binding"/>
    <property type="evidence" value="ECO:0007669"/>
    <property type="project" value="UniProtKB-UniRule"/>
</dbReference>
<keyword evidence="2 8" id="KW-0819">tRNA processing</keyword>
<keyword evidence="6 8" id="KW-0378">Hydrolase</keyword>
<accession>A0A1X9YRX6</accession>
<dbReference type="Gene3D" id="3.60.15.10">
    <property type="entry name" value="Ribonuclease Z/Hydroxyacylglutathione hydrolase-like"/>
    <property type="match status" value="1"/>
</dbReference>
<dbReference type="HAMAP" id="MF_01818">
    <property type="entry name" value="RNase_Z_BN"/>
    <property type="match status" value="1"/>
</dbReference>
<keyword evidence="7 8" id="KW-0862">Zinc</keyword>
<dbReference type="EMBL" id="CP021235">
    <property type="protein sequence ID" value="ARS35619.1"/>
    <property type="molecule type" value="Genomic_DNA"/>
</dbReference>
<dbReference type="PANTHER" id="PTHR46018">
    <property type="entry name" value="ZINC PHOSPHODIESTERASE ELAC PROTEIN 1"/>
    <property type="match status" value="1"/>
</dbReference>
<feature type="binding site" evidence="8">
    <location>
        <position position="67"/>
    </location>
    <ligand>
        <name>Zn(2+)</name>
        <dbReference type="ChEBI" id="CHEBI:29105"/>
        <label>2</label>
        <note>catalytic</note>
    </ligand>
</feature>
<dbReference type="Pfam" id="PF23023">
    <property type="entry name" value="Anti-Pycsar_Apyc1"/>
    <property type="match status" value="1"/>
</dbReference>
<keyword evidence="3 8" id="KW-0540">Nuclease</keyword>
<evidence type="ECO:0000256" key="6">
    <source>
        <dbReference type="ARBA" id="ARBA00022801"/>
    </source>
</evidence>
<feature type="binding site" evidence="8">
    <location>
        <position position="142"/>
    </location>
    <ligand>
        <name>Zn(2+)</name>
        <dbReference type="ChEBI" id="CHEBI:29105"/>
        <label>1</label>
        <note>catalytic</note>
    </ligand>
</feature>
<feature type="binding site" evidence="8">
    <location>
        <position position="64"/>
    </location>
    <ligand>
        <name>Zn(2+)</name>
        <dbReference type="ChEBI" id="CHEBI:29105"/>
        <label>1</label>
        <note>catalytic</note>
    </ligand>
</feature>
<dbReference type="OrthoDB" id="9800940at2"/>
<protein>
    <recommendedName>
        <fullName evidence="8">Ribonuclease Z</fullName>
        <shortName evidence="8">RNase Z</shortName>
        <ecNumber evidence="8">3.1.26.11</ecNumber>
    </recommendedName>
    <alternativeName>
        <fullName evidence="8">tRNA 3 endonuclease</fullName>
    </alternativeName>
    <alternativeName>
        <fullName evidence="8">tRNase Z</fullName>
    </alternativeName>
</protein>
<dbReference type="Proteomes" id="UP000266292">
    <property type="component" value="Chromosome"/>
</dbReference>
<gene>
    <name evidence="8" type="primary">rnz</name>
    <name evidence="9" type="ORF">CA264_09290</name>
</gene>
<evidence type="ECO:0000256" key="7">
    <source>
        <dbReference type="ARBA" id="ARBA00022833"/>
    </source>
</evidence>
<evidence type="ECO:0000256" key="3">
    <source>
        <dbReference type="ARBA" id="ARBA00022722"/>
    </source>
</evidence>